<organism evidence="1 2">
    <name type="scientific">Psilocybe cubensis</name>
    <name type="common">Psychedelic mushroom</name>
    <name type="synonym">Stropharia cubensis</name>
    <dbReference type="NCBI Taxonomy" id="181762"/>
    <lineage>
        <taxon>Eukaryota</taxon>
        <taxon>Fungi</taxon>
        <taxon>Dikarya</taxon>
        <taxon>Basidiomycota</taxon>
        <taxon>Agaricomycotina</taxon>
        <taxon>Agaricomycetes</taxon>
        <taxon>Agaricomycetidae</taxon>
        <taxon>Agaricales</taxon>
        <taxon>Agaricineae</taxon>
        <taxon>Strophariaceae</taxon>
        <taxon>Psilocybe</taxon>
    </lineage>
</organism>
<gene>
    <name evidence="1" type="ORF">JR316_0010060</name>
</gene>
<dbReference type="Proteomes" id="UP000664032">
    <property type="component" value="Unassembled WGS sequence"/>
</dbReference>
<dbReference type="EMBL" id="JAFIQS020000009">
    <property type="protein sequence ID" value="KAH9477828.1"/>
    <property type="molecule type" value="Genomic_DNA"/>
</dbReference>
<comment type="caution">
    <text evidence="1">The sequence shown here is derived from an EMBL/GenBank/DDBJ whole genome shotgun (WGS) entry which is preliminary data.</text>
</comment>
<protein>
    <submittedName>
        <fullName evidence="1">Uncharacterized protein</fullName>
    </submittedName>
</protein>
<proteinExistence type="predicted"/>
<reference evidence="1" key="1">
    <citation type="submission" date="2021-10" db="EMBL/GenBank/DDBJ databases">
        <title>Psilocybe cubensis genome.</title>
        <authorList>
            <person name="Mckernan K.J."/>
            <person name="Crawford S."/>
            <person name="Trippe A."/>
            <person name="Kane L.T."/>
            <person name="Mclaughlin S."/>
        </authorList>
    </citation>
    <scope>NUCLEOTIDE SEQUENCE</scope>
    <source>
        <strain evidence="1">MGC-MH-2018</strain>
    </source>
</reference>
<name>A0ACB8GQ19_PSICU</name>
<sequence length="196" mass="22083">MILGEIIALLGESFSRFPAKRYSVIFLTFDILCLFIQGAGGGIAASGDSLSQTKLGTDVILVGIIFQLLVIIAFMGCALEFYHRFQNNKPFPRHDVQRIDKDCLNNRITPGIRWMSLGLMLSIFFFLIRSIYRIIELAGGWDGTIIHTQIYFNLFDGLMITFAIYTINILHPGRLFPNPAAKGYNKETNELDIITP</sequence>
<evidence type="ECO:0000313" key="1">
    <source>
        <dbReference type="EMBL" id="KAH9477828.1"/>
    </source>
</evidence>
<accession>A0ACB8GQ19</accession>
<evidence type="ECO:0000313" key="2">
    <source>
        <dbReference type="Proteomes" id="UP000664032"/>
    </source>
</evidence>
<keyword evidence="2" id="KW-1185">Reference proteome</keyword>